<evidence type="ECO:0000313" key="3">
    <source>
        <dbReference type="EMBL" id="CAJ2509740.1"/>
    </source>
</evidence>
<feature type="region of interest" description="Disordered" evidence="1">
    <location>
        <begin position="128"/>
        <end position="147"/>
    </location>
</feature>
<dbReference type="EMBL" id="CAUWAG010000013">
    <property type="protein sequence ID" value="CAJ2509740.1"/>
    <property type="molecule type" value="Genomic_DNA"/>
</dbReference>
<keyword evidence="4" id="KW-1185">Reference proteome</keyword>
<dbReference type="AlphaFoldDB" id="A0AAI8YM71"/>
<keyword evidence="2" id="KW-0812">Transmembrane</keyword>
<feature type="compositionally biased region" description="Polar residues" evidence="1">
    <location>
        <begin position="128"/>
        <end position="142"/>
    </location>
</feature>
<protein>
    <submittedName>
        <fullName evidence="3">Uu.00g056400.m01.CDS01</fullName>
    </submittedName>
</protein>
<evidence type="ECO:0000256" key="1">
    <source>
        <dbReference type="SAM" id="MobiDB-lite"/>
    </source>
</evidence>
<keyword evidence="2" id="KW-1133">Transmembrane helix</keyword>
<comment type="caution">
    <text evidence="3">The sequence shown here is derived from an EMBL/GenBank/DDBJ whole genome shotgun (WGS) entry which is preliminary data.</text>
</comment>
<gene>
    <name evidence="3" type="ORF">KHLLAP_LOCUS10208</name>
</gene>
<reference evidence="3" key="1">
    <citation type="submission" date="2023-10" db="EMBL/GenBank/DDBJ databases">
        <authorList>
            <person name="Hackl T."/>
        </authorList>
    </citation>
    <scope>NUCLEOTIDE SEQUENCE</scope>
</reference>
<keyword evidence="2" id="KW-0472">Membrane</keyword>
<dbReference type="Proteomes" id="UP001295740">
    <property type="component" value="Unassembled WGS sequence"/>
</dbReference>
<feature type="transmembrane region" description="Helical" evidence="2">
    <location>
        <begin position="36"/>
        <end position="65"/>
    </location>
</feature>
<evidence type="ECO:0000313" key="4">
    <source>
        <dbReference type="Proteomes" id="UP001295740"/>
    </source>
</evidence>
<organism evidence="3 4">
    <name type="scientific">Anthostomella pinea</name>
    <dbReference type="NCBI Taxonomy" id="933095"/>
    <lineage>
        <taxon>Eukaryota</taxon>
        <taxon>Fungi</taxon>
        <taxon>Dikarya</taxon>
        <taxon>Ascomycota</taxon>
        <taxon>Pezizomycotina</taxon>
        <taxon>Sordariomycetes</taxon>
        <taxon>Xylariomycetidae</taxon>
        <taxon>Xylariales</taxon>
        <taxon>Xylariaceae</taxon>
        <taxon>Anthostomella</taxon>
    </lineage>
</organism>
<proteinExistence type="predicted"/>
<accession>A0AAI8YM71</accession>
<evidence type="ECO:0000256" key="2">
    <source>
        <dbReference type="SAM" id="Phobius"/>
    </source>
</evidence>
<sequence length="254" mass="28432">MFSKGSTSSRKSIAQAARKGLAKGRDLGKSALEKSIVVPIIAAAVVAIPVAAVAIPVACAVNGLAKVLPKTEDKIDQKEYHQSPKHSEFQGIHGRYVFMRKRLTRLDIPEPMSAAEAALNSACSTETMKSPNWSVEGQSPTSRDLRHHVTNDYPYDTLAEFQNMMSARRSVRKSPFGREVTKYIEARPGWDDEKLGNTHISLLDRDNLKLLTAHLQHQKGKAQELARDQPEKYPLRYVNVQGSTKKHWWQARSY</sequence>
<name>A0AAI8YM71_9PEZI</name>